<comment type="caution">
    <text evidence="2">The sequence shown here is derived from an EMBL/GenBank/DDBJ whole genome shotgun (WGS) entry which is preliminary data.</text>
</comment>
<dbReference type="EMBL" id="AGNL01020696">
    <property type="protein sequence ID" value="EJK60778.1"/>
    <property type="molecule type" value="Genomic_DNA"/>
</dbReference>
<evidence type="ECO:0000256" key="1">
    <source>
        <dbReference type="SAM" id="MobiDB-lite"/>
    </source>
</evidence>
<feature type="region of interest" description="Disordered" evidence="1">
    <location>
        <begin position="103"/>
        <end position="158"/>
    </location>
</feature>
<sequence length="352" mass="39619">MYLFNLSSPHCALQVYGAPDEEFRFTGSTSSGPWGDDAADKDASDMNTAELIAWHYSMARETDLSQVAHNETLPISIHPLRRDEQLKKMKELLRLIAEAESKDWNGDSNDGHPSNPITSISKRRPDEEVGQYQWKHAATSQAAPLEDGSFTAAGDEREPTVADAAQAMVDRNHGRITDPRLVDKRVAANMENPAELLRSKLQAFGVDTTGMTTAQMMTQFWKEDYQRPPSEAIDGQIITDDDKPLPWNFIKGLLHILKVDADEELAIVGTTFSLRLQERDPDWSGTLRTYFKPEDGYEWRPIHPQAPEIDDDVLVIPISYEGTDGRQRWAMAAGWMRTSPLETMQLNRDSSS</sequence>
<accession>K0S3Y8</accession>
<organism evidence="2 3">
    <name type="scientific">Thalassiosira oceanica</name>
    <name type="common">Marine diatom</name>
    <dbReference type="NCBI Taxonomy" id="159749"/>
    <lineage>
        <taxon>Eukaryota</taxon>
        <taxon>Sar</taxon>
        <taxon>Stramenopiles</taxon>
        <taxon>Ochrophyta</taxon>
        <taxon>Bacillariophyta</taxon>
        <taxon>Coscinodiscophyceae</taxon>
        <taxon>Thalassiosirophycidae</taxon>
        <taxon>Thalassiosirales</taxon>
        <taxon>Thalassiosiraceae</taxon>
        <taxon>Thalassiosira</taxon>
    </lineage>
</organism>
<name>K0S3Y8_THAOC</name>
<proteinExistence type="predicted"/>
<keyword evidence="3" id="KW-1185">Reference proteome</keyword>
<feature type="compositionally biased region" description="Polar residues" evidence="1">
    <location>
        <begin position="106"/>
        <end position="120"/>
    </location>
</feature>
<gene>
    <name evidence="2" type="ORF">THAOC_18814</name>
</gene>
<evidence type="ECO:0000313" key="2">
    <source>
        <dbReference type="EMBL" id="EJK60778.1"/>
    </source>
</evidence>
<dbReference type="AlphaFoldDB" id="K0S3Y8"/>
<dbReference type="Proteomes" id="UP000266841">
    <property type="component" value="Unassembled WGS sequence"/>
</dbReference>
<reference evidence="2 3" key="1">
    <citation type="journal article" date="2012" name="Genome Biol.">
        <title>Genome and low-iron response of an oceanic diatom adapted to chronic iron limitation.</title>
        <authorList>
            <person name="Lommer M."/>
            <person name="Specht M."/>
            <person name="Roy A.S."/>
            <person name="Kraemer L."/>
            <person name="Andreson R."/>
            <person name="Gutowska M.A."/>
            <person name="Wolf J."/>
            <person name="Bergner S.V."/>
            <person name="Schilhabel M.B."/>
            <person name="Klostermeier U.C."/>
            <person name="Beiko R.G."/>
            <person name="Rosenstiel P."/>
            <person name="Hippler M."/>
            <person name="Laroche J."/>
        </authorList>
    </citation>
    <scope>NUCLEOTIDE SEQUENCE [LARGE SCALE GENOMIC DNA]</scope>
    <source>
        <strain evidence="2 3">CCMP1005</strain>
    </source>
</reference>
<evidence type="ECO:0000313" key="3">
    <source>
        <dbReference type="Proteomes" id="UP000266841"/>
    </source>
</evidence>
<protein>
    <submittedName>
        <fullName evidence="2">Uncharacterized protein</fullName>
    </submittedName>
</protein>